<evidence type="ECO:0000256" key="3">
    <source>
        <dbReference type="ARBA" id="ARBA00022692"/>
    </source>
</evidence>
<feature type="region of interest" description="Disordered" evidence="9">
    <location>
        <begin position="1"/>
        <end position="46"/>
    </location>
</feature>
<dbReference type="Pfam" id="PF02990">
    <property type="entry name" value="EMP70"/>
    <property type="match status" value="1"/>
</dbReference>
<dbReference type="PANTHER" id="PTHR10766:SF177">
    <property type="entry name" value="TRANSMEMBRANE 9 SUPERFAMILY MEMBER 1"/>
    <property type="match status" value="1"/>
</dbReference>
<evidence type="ECO:0000256" key="5">
    <source>
        <dbReference type="ARBA" id="ARBA00022989"/>
    </source>
</evidence>
<dbReference type="PANTHER" id="PTHR10766">
    <property type="entry name" value="TRANSMEMBRANE 9 SUPERFAMILY PROTEIN"/>
    <property type="match status" value="1"/>
</dbReference>
<evidence type="ECO:0000256" key="6">
    <source>
        <dbReference type="ARBA" id="ARBA00023136"/>
    </source>
</evidence>
<protein>
    <recommendedName>
        <fullName evidence="8">Transmembrane 9 superfamily member</fullName>
    </recommendedName>
</protein>
<comment type="caution">
    <text evidence="8">Lacks conserved residue(s) required for the propagation of feature annotation.</text>
</comment>
<feature type="transmembrane region" description="Helical" evidence="8">
    <location>
        <begin position="304"/>
        <end position="321"/>
    </location>
</feature>
<comment type="subcellular location">
    <subcellularLocation>
        <location evidence="1">Cytoplasmic vesicle</location>
        <location evidence="1">Autophagosome membrane</location>
        <topology evidence="1">Multi-pass membrane protein</topology>
    </subcellularLocation>
</comment>
<feature type="transmembrane region" description="Helical" evidence="8">
    <location>
        <begin position="259"/>
        <end position="279"/>
    </location>
</feature>
<feature type="region of interest" description="Disordered" evidence="9">
    <location>
        <begin position="509"/>
        <end position="563"/>
    </location>
</feature>
<evidence type="ECO:0000256" key="2">
    <source>
        <dbReference type="ARBA" id="ARBA00005227"/>
    </source>
</evidence>
<keyword evidence="4" id="KW-0732">Signal</keyword>
<evidence type="ECO:0000256" key="7">
    <source>
        <dbReference type="ARBA" id="ARBA00037688"/>
    </source>
</evidence>
<evidence type="ECO:0000256" key="4">
    <source>
        <dbReference type="ARBA" id="ARBA00022729"/>
    </source>
</evidence>
<evidence type="ECO:0000256" key="8">
    <source>
        <dbReference type="RuleBase" id="RU363079"/>
    </source>
</evidence>
<name>A0A1I8FI64_9PLAT</name>
<keyword evidence="5 8" id="KW-1133">Transmembrane helix</keyword>
<keyword evidence="6 8" id="KW-0472">Membrane</keyword>
<evidence type="ECO:0000313" key="11">
    <source>
        <dbReference type="WBParaSite" id="maker-unitig_35917-snap-gene-0.2-mRNA-1"/>
    </source>
</evidence>
<comment type="similarity">
    <text evidence="2 8">Belongs to the nonaspanin (TM9SF) (TC 9.A.2) family.</text>
</comment>
<evidence type="ECO:0000313" key="10">
    <source>
        <dbReference type="Proteomes" id="UP000095280"/>
    </source>
</evidence>
<proteinExistence type="inferred from homology"/>
<evidence type="ECO:0000256" key="9">
    <source>
        <dbReference type="SAM" id="MobiDB-lite"/>
    </source>
</evidence>
<dbReference type="GO" id="GO:0072657">
    <property type="term" value="P:protein localization to membrane"/>
    <property type="evidence" value="ECO:0007669"/>
    <property type="project" value="TreeGrafter"/>
</dbReference>
<evidence type="ECO:0000256" key="1">
    <source>
        <dbReference type="ARBA" id="ARBA00004542"/>
    </source>
</evidence>
<sequence length="648" mass="69896">ASAELHAALAKHGSERTASPPPSGTTWRSEEADEDSDNGWKDGGTTMCSGPPKHKCFFSATIGGGRAVPWPSSPACSSWRCSACSTCTTTATSTPPASCCTPSPLHRRLRVLSKMFRRLGGAALGPQRAADLLPVRLPAVHGVGRGELGGLRPTAHPRRCPGPPCCCCCACGCSSASRSPILGGMAGKNARPAWTLPVAQRTSPEEIPPCACYKTWPVHCLIGGFLSLQRAPCRSGMRQILTAVELYYIYATVVGRQHYTLYGILAVVYIILLSVRPAWRWPLTYFQLSAEDYRWWWALRVQRRLQRLLFVLLYSAFFFYFRSNMSGLLQAVEFFGYSILAVLRVLPQRSGTVSFAASMQYSRPQPLLLRLGLQLGAEGAPLQAGAARLRLLLLVGRPQEALHVLDVADGRLEDLDLADARLSLFSKGSVSFSRSPRSRSGTRSRSRLVAAADEGALAAEVETRERVRQRDAALRVERVAADRCRPRVMVLRVQRRVLRVAAAAAAAAAEVAEPPAPPPVPPLRKSQAAARQRGSRTALGRPAGEEAPLTCRLPGPPSSWRGSGPMAAALRPLPAPSRPIGGPAACHVAAWGDRQLSGVAGAASDGWPVAPAPFANWSRGNDSGRNRLRPCQRLARLINNSRGEQGRR</sequence>
<organism evidence="10 11">
    <name type="scientific">Macrostomum lignano</name>
    <dbReference type="NCBI Taxonomy" id="282301"/>
    <lineage>
        <taxon>Eukaryota</taxon>
        <taxon>Metazoa</taxon>
        <taxon>Spiralia</taxon>
        <taxon>Lophotrochozoa</taxon>
        <taxon>Platyhelminthes</taxon>
        <taxon>Rhabditophora</taxon>
        <taxon>Macrostomorpha</taxon>
        <taxon>Macrostomida</taxon>
        <taxon>Macrostomidae</taxon>
        <taxon>Macrostomum</taxon>
    </lineage>
</organism>
<dbReference type="WBParaSite" id="maker-unitig_35917-snap-gene-0.2-mRNA-1">
    <property type="protein sequence ID" value="maker-unitig_35917-snap-gene-0.2-mRNA-1"/>
    <property type="gene ID" value="maker-unitig_35917-snap-gene-0.2"/>
</dbReference>
<dbReference type="Proteomes" id="UP000095280">
    <property type="component" value="Unplaced"/>
</dbReference>
<comment type="function">
    <text evidence="7">Plays an essential role in autophagy.</text>
</comment>
<dbReference type="InterPro" id="IPR004240">
    <property type="entry name" value="EMP70"/>
</dbReference>
<keyword evidence="3 8" id="KW-0812">Transmembrane</keyword>
<keyword evidence="10" id="KW-1185">Reference proteome</keyword>
<accession>A0A1I8FI64</accession>
<dbReference type="AlphaFoldDB" id="A0A1I8FI64"/>
<dbReference type="GO" id="GO:0000421">
    <property type="term" value="C:autophagosome membrane"/>
    <property type="evidence" value="ECO:0007669"/>
    <property type="project" value="UniProtKB-SubCell"/>
</dbReference>
<reference evidence="11" key="1">
    <citation type="submission" date="2016-11" db="UniProtKB">
        <authorList>
            <consortium name="WormBaseParasite"/>
        </authorList>
    </citation>
    <scope>IDENTIFICATION</scope>
</reference>